<evidence type="ECO:0000313" key="5">
    <source>
        <dbReference type="EMBL" id="SKD10151.1"/>
    </source>
</evidence>
<dbReference type="AlphaFoldDB" id="A0A1T5PBP3"/>
<keyword evidence="6" id="KW-1185">Reference proteome</keyword>
<evidence type="ECO:0000256" key="2">
    <source>
        <dbReference type="PROSITE-ProRule" id="PRU01240"/>
    </source>
</evidence>
<proteinExistence type="inferred from homology"/>
<reference evidence="5 6" key="1">
    <citation type="submission" date="2017-02" db="EMBL/GenBank/DDBJ databases">
        <authorList>
            <person name="Peterson S.W."/>
        </authorList>
    </citation>
    <scope>NUCLEOTIDE SEQUENCE [LARGE SCALE GENOMIC DNA]</scope>
    <source>
        <strain evidence="5 6">DSM 18108</strain>
    </source>
</reference>
<dbReference type="InterPro" id="IPR051048">
    <property type="entry name" value="Peptidase_S8/S53_subtilisin"/>
</dbReference>
<organism evidence="5 6">
    <name type="scientific">Chitinophaga ginsengisegetis</name>
    <dbReference type="NCBI Taxonomy" id="393003"/>
    <lineage>
        <taxon>Bacteria</taxon>
        <taxon>Pseudomonadati</taxon>
        <taxon>Bacteroidota</taxon>
        <taxon>Chitinophagia</taxon>
        <taxon>Chitinophagales</taxon>
        <taxon>Chitinophagaceae</taxon>
        <taxon>Chitinophaga</taxon>
    </lineage>
</organism>
<evidence type="ECO:0000313" key="6">
    <source>
        <dbReference type="Proteomes" id="UP000190166"/>
    </source>
</evidence>
<dbReference type="Gene3D" id="2.60.120.380">
    <property type="match status" value="1"/>
</dbReference>
<evidence type="ECO:0000256" key="1">
    <source>
        <dbReference type="ARBA" id="ARBA00011073"/>
    </source>
</evidence>
<dbReference type="PANTHER" id="PTHR43399:SF4">
    <property type="entry name" value="CELL WALL-ASSOCIATED PROTEASE"/>
    <property type="match status" value="1"/>
</dbReference>
<dbReference type="Pfam" id="PF18962">
    <property type="entry name" value="Por_Secre_tail"/>
    <property type="match status" value="1"/>
</dbReference>
<evidence type="ECO:0000259" key="3">
    <source>
        <dbReference type="Pfam" id="PF00082"/>
    </source>
</evidence>
<dbReference type="Pfam" id="PF00082">
    <property type="entry name" value="Peptidase_S8"/>
    <property type="match status" value="1"/>
</dbReference>
<protein>
    <submittedName>
        <fullName evidence="5">Por secretion system C-terminal sorting domain-containing protein</fullName>
    </submittedName>
</protein>
<evidence type="ECO:0000259" key="4">
    <source>
        <dbReference type="Pfam" id="PF18962"/>
    </source>
</evidence>
<comment type="caution">
    <text evidence="2">Lacks conserved residue(s) required for the propagation of feature annotation.</text>
</comment>
<dbReference type="Gene3D" id="3.40.50.200">
    <property type="entry name" value="Peptidase S8/S53 domain"/>
    <property type="match status" value="1"/>
</dbReference>
<dbReference type="NCBIfam" id="TIGR04183">
    <property type="entry name" value="Por_Secre_tail"/>
    <property type="match status" value="1"/>
</dbReference>
<dbReference type="GO" id="GO:0004252">
    <property type="term" value="F:serine-type endopeptidase activity"/>
    <property type="evidence" value="ECO:0007669"/>
    <property type="project" value="InterPro"/>
</dbReference>
<sequence length="950" mass="104237">MATLNQNHLPVANAPMRIISSKIWPLLFLQLFLYYYTAAQQPHYPDSLVQRYATDTFSLQRKSGPFLVKFAKLPDESKLQQWGLVQPLSRYHYILQHAPEDSMLIYCYSAGYNFKASIPLLQQLEKIPAQDSITMQVSCNTEKKSLMYARVQSYSTQYHVAIAKVKKQDWPLFISQPAIQFADLIRRPAPEIIINTGNLAVNRITFAQQQFPLITGKRVAVSVKEDLFDTTDIDLQGRYISSSYNSTLNTAHALIMATLIGGAGNSGAGGKGVAPEVKLSSADYNSSLFPDEDAYYQQSGITVQNHSYGTGIENYYGAEAVAYDQQIYATDTLVHVYSSGNVGTSPAAGGRYQGIVGYANLSGNFKQAKNIIVSGGTDGATQVMALSSKGPAYDGRILPHVTAYGEDGTSGAAALTSGVVALLQDTWRMLHNTSASAALIKAVVINSAFRSTGIRPSFGGGYGNLHAYGAIKTIQDNRLLQGNAGNHTVTSFDIAIPEGIQEVKVTLCWNDPPATVNAVKALINDLDVTATTADGKTWLPWTLSTYPLIDSLLLPAKRGRDSINNTEQISIEHPVAGTMRLRVTGAQVAAGTQPFYLAYELVPAKSFQWQNPAAGATAAAGQALPLQWQTTYSGNSELSYSSDSGHTWQPIAQNTPVENALYNWVTPNIFRPVMLKLTLTDTSFISDPFYVSPVLTMRAGFNCTDTTLLYWNRQAGATAYQLYTMSNTALIPYSQVRDTFIFIPKATAASLYFAVSPVAAGGWTGIRSYAIDYTQQGVGCYVQNLLADPTTDNKVALSLTLGSTWQLQTVYWERLTREGWITLQQQPVGDAMNFNYLDNSAPEGLLRYRVKLLTVNGQYIYADPVTVTIIAGNHILLFPNPVSSQFTVLDGTPRSRKLVITDMSGRIVLQRNLEDIQETVEVQRLANGIYNCSIYADNKRIYSTQFVKQY</sequence>
<dbReference type="InterPro" id="IPR008979">
    <property type="entry name" value="Galactose-bd-like_sf"/>
</dbReference>
<dbReference type="SUPFAM" id="SSF52743">
    <property type="entry name" value="Subtilisin-like"/>
    <property type="match status" value="1"/>
</dbReference>
<dbReference type="Proteomes" id="UP000190166">
    <property type="component" value="Unassembled WGS sequence"/>
</dbReference>
<dbReference type="InterPro" id="IPR036852">
    <property type="entry name" value="Peptidase_S8/S53_dom_sf"/>
</dbReference>
<comment type="similarity">
    <text evidence="1 2">Belongs to the peptidase S8 family.</text>
</comment>
<gene>
    <name evidence="5" type="ORF">SAMN05660461_6055</name>
</gene>
<dbReference type="PANTHER" id="PTHR43399">
    <property type="entry name" value="SUBTILISIN-RELATED"/>
    <property type="match status" value="1"/>
</dbReference>
<dbReference type="STRING" id="393003.SAMN05660461_6055"/>
<dbReference type="InterPro" id="IPR000209">
    <property type="entry name" value="Peptidase_S8/S53_dom"/>
</dbReference>
<dbReference type="InterPro" id="IPR026444">
    <property type="entry name" value="Secre_tail"/>
</dbReference>
<feature type="domain" description="Peptidase S8/S53" evidence="3">
    <location>
        <begin position="216"/>
        <end position="463"/>
    </location>
</feature>
<feature type="domain" description="Secretion system C-terminal sorting" evidence="4">
    <location>
        <begin position="877"/>
        <end position="943"/>
    </location>
</feature>
<dbReference type="GO" id="GO:0006508">
    <property type="term" value="P:proteolysis"/>
    <property type="evidence" value="ECO:0007669"/>
    <property type="project" value="InterPro"/>
</dbReference>
<dbReference type="EMBL" id="FUZZ01000006">
    <property type="protein sequence ID" value="SKD10151.1"/>
    <property type="molecule type" value="Genomic_DNA"/>
</dbReference>
<dbReference type="PROSITE" id="PS51892">
    <property type="entry name" value="SUBTILASE"/>
    <property type="match status" value="1"/>
</dbReference>
<dbReference type="SUPFAM" id="SSF49785">
    <property type="entry name" value="Galactose-binding domain-like"/>
    <property type="match status" value="1"/>
</dbReference>
<accession>A0A1T5PBP3</accession>
<name>A0A1T5PBP3_9BACT</name>